<keyword evidence="2" id="KW-1185">Reference proteome</keyword>
<reference evidence="2" key="1">
    <citation type="submission" date="2024-06" db="EMBL/GenBank/DDBJ databases">
        <title>Multi-omics analyses provide insights into the biosynthesis of the anticancer antibiotic pleurotin in Hohenbuehelia grisea.</title>
        <authorList>
            <person name="Weaver J.A."/>
            <person name="Alberti F."/>
        </authorList>
    </citation>
    <scope>NUCLEOTIDE SEQUENCE [LARGE SCALE GENOMIC DNA]</scope>
    <source>
        <strain evidence="2">T-177</strain>
    </source>
</reference>
<organism evidence="1 2">
    <name type="scientific">Hohenbuehelia grisea</name>
    <dbReference type="NCBI Taxonomy" id="104357"/>
    <lineage>
        <taxon>Eukaryota</taxon>
        <taxon>Fungi</taxon>
        <taxon>Dikarya</taxon>
        <taxon>Basidiomycota</taxon>
        <taxon>Agaricomycotina</taxon>
        <taxon>Agaricomycetes</taxon>
        <taxon>Agaricomycetidae</taxon>
        <taxon>Agaricales</taxon>
        <taxon>Pleurotineae</taxon>
        <taxon>Pleurotaceae</taxon>
        <taxon>Hohenbuehelia</taxon>
    </lineage>
</organism>
<protein>
    <submittedName>
        <fullName evidence="1">Uncharacterized protein</fullName>
    </submittedName>
</protein>
<dbReference type="EMBL" id="JASNQZ010000008">
    <property type="protein sequence ID" value="KAL0954034.1"/>
    <property type="molecule type" value="Genomic_DNA"/>
</dbReference>
<proteinExistence type="predicted"/>
<evidence type="ECO:0000313" key="2">
    <source>
        <dbReference type="Proteomes" id="UP001556367"/>
    </source>
</evidence>
<accession>A0ABR3JE95</accession>
<dbReference type="Proteomes" id="UP001556367">
    <property type="component" value="Unassembled WGS sequence"/>
</dbReference>
<comment type="caution">
    <text evidence="1">The sequence shown here is derived from an EMBL/GenBank/DDBJ whole genome shotgun (WGS) entry which is preliminary data.</text>
</comment>
<name>A0ABR3JE95_9AGAR</name>
<gene>
    <name evidence="1" type="ORF">HGRIS_005188</name>
</gene>
<sequence>MDREGIPEVTNIYKAIHETVFLSRYQIDYSSANTTEDMQFTRLIKIVSVVLAASSVASAANCLCTAPSVTLPGSVAQAVITAAGAAVGTITVTLPGLPPITLPGTALASVLAGPVGGLSTLTVPRTPCQLQGGTCPAGVCTGGACGA</sequence>
<evidence type="ECO:0000313" key="1">
    <source>
        <dbReference type="EMBL" id="KAL0954034.1"/>
    </source>
</evidence>